<protein>
    <submittedName>
        <fullName evidence="5">Helix-turn-helix transcriptional regulator</fullName>
    </submittedName>
</protein>
<reference evidence="5 6" key="1">
    <citation type="submission" date="2020-02" db="EMBL/GenBank/DDBJ databases">
        <title>Genome sequence of Roseobacter ponti.</title>
        <authorList>
            <person name="Hollensteiner J."/>
            <person name="Schneider D."/>
            <person name="Poehlein A."/>
            <person name="Daniel R."/>
        </authorList>
    </citation>
    <scope>NUCLEOTIDE SEQUENCE [LARGE SCALE GENOMIC DNA]</scope>
    <source>
        <strain evidence="5 6">DSM 106830</strain>
    </source>
</reference>
<dbReference type="InterPro" id="IPR018060">
    <property type="entry name" value="HTH_AraC"/>
</dbReference>
<keyword evidence="3" id="KW-0804">Transcription</keyword>
<dbReference type="AlphaFoldDB" id="A0A858STH8"/>
<dbReference type="Pfam" id="PF12833">
    <property type="entry name" value="HTH_18"/>
    <property type="match status" value="1"/>
</dbReference>
<dbReference type="PROSITE" id="PS01124">
    <property type="entry name" value="HTH_ARAC_FAMILY_2"/>
    <property type="match status" value="1"/>
</dbReference>
<dbReference type="InterPro" id="IPR050204">
    <property type="entry name" value="AraC_XylS_family_regulators"/>
</dbReference>
<dbReference type="InterPro" id="IPR009057">
    <property type="entry name" value="Homeodomain-like_sf"/>
</dbReference>
<evidence type="ECO:0000256" key="2">
    <source>
        <dbReference type="ARBA" id="ARBA00023125"/>
    </source>
</evidence>
<keyword evidence="6" id="KW-1185">Reference proteome</keyword>
<evidence type="ECO:0000256" key="3">
    <source>
        <dbReference type="ARBA" id="ARBA00023163"/>
    </source>
</evidence>
<dbReference type="EMBL" id="CP048788">
    <property type="protein sequence ID" value="QJF51620.1"/>
    <property type="molecule type" value="Genomic_DNA"/>
</dbReference>
<keyword evidence="2" id="KW-0238">DNA-binding</keyword>
<name>A0A858STH8_9RHOB</name>
<sequence>MIEFSSQSWFDDRSFSGKASSVFYSDPKYFKFDDDIESRSLKVSRATLPGISSDLLHVRTTGHDISVVDEQSITVMMPVHGKLAVKTAGREYQLENRSSLALLPSRRDTRVRRGEFEWFEAYMLKAPVFPELRDGLLASDLSDPRLEIPSSDSTAMHDLVQYVMNVLEKGLDKTLPVNWSTLAELLLDEHIRAMFEITLKVSDEFGSSASNRTVLSAIEFLRDNFHRPLRLSDIAAAVGVSSRRLQTSFRSVTGETPWSSLTSIRLSNARLRLLNPRQDETVTQIAVGCGFSHLGRFSQKYKEKFGEFPSQSLGKSIRTSARKSE</sequence>
<evidence type="ECO:0000259" key="4">
    <source>
        <dbReference type="PROSITE" id="PS01124"/>
    </source>
</evidence>
<dbReference type="GO" id="GO:0003700">
    <property type="term" value="F:DNA-binding transcription factor activity"/>
    <property type="evidence" value="ECO:0007669"/>
    <property type="project" value="InterPro"/>
</dbReference>
<evidence type="ECO:0000313" key="6">
    <source>
        <dbReference type="Proteomes" id="UP000503308"/>
    </source>
</evidence>
<dbReference type="SMART" id="SM00342">
    <property type="entry name" value="HTH_ARAC"/>
    <property type="match status" value="1"/>
</dbReference>
<evidence type="ECO:0000313" key="5">
    <source>
        <dbReference type="EMBL" id="QJF51620.1"/>
    </source>
</evidence>
<feature type="domain" description="HTH araC/xylS-type" evidence="4">
    <location>
        <begin position="215"/>
        <end position="315"/>
    </location>
</feature>
<dbReference type="Proteomes" id="UP000503308">
    <property type="component" value="Chromosome"/>
</dbReference>
<dbReference type="PANTHER" id="PTHR46796:SF12">
    <property type="entry name" value="HTH-TYPE DNA-BINDING TRANSCRIPTIONAL ACTIVATOR EUTR"/>
    <property type="match status" value="1"/>
</dbReference>
<dbReference type="PANTHER" id="PTHR46796">
    <property type="entry name" value="HTH-TYPE TRANSCRIPTIONAL ACTIVATOR RHAS-RELATED"/>
    <property type="match status" value="1"/>
</dbReference>
<dbReference type="RefSeq" id="WP_169640837.1">
    <property type="nucleotide sequence ID" value="NZ_CP048788.1"/>
</dbReference>
<accession>A0A858STH8</accession>
<gene>
    <name evidence="5" type="ORF">G3256_10840</name>
</gene>
<dbReference type="KEGG" id="rpon:G3256_10840"/>
<keyword evidence="1" id="KW-0805">Transcription regulation</keyword>
<proteinExistence type="predicted"/>
<dbReference type="SUPFAM" id="SSF46689">
    <property type="entry name" value="Homeodomain-like"/>
    <property type="match status" value="2"/>
</dbReference>
<dbReference type="GO" id="GO:0043565">
    <property type="term" value="F:sequence-specific DNA binding"/>
    <property type="evidence" value="ECO:0007669"/>
    <property type="project" value="InterPro"/>
</dbReference>
<dbReference type="Gene3D" id="1.10.10.60">
    <property type="entry name" value="Homeodomain-like"/>
    <property type="match status" value="1"/>
</dbReference>
<organism evidence="5 6">
    <name type="scientific">Roseobacter ponti</name>
    <dbReference type="NCBI Taxonomy" id="1891787"/>
    <lineage>
        <taxon>Bacteria</taxon>
        <taxon>Pseudomonadati</taxon>
        <taxon>Pseudomonadota</taxon>
        <taxon>Alphaproteobacteria</taxon>
        <taxon>Rhodobacterales</taxon>
        <taxon>Roseobacteraceae</taxon>
        <taxon>Roseobacter</taxon>
    </lineage>
</organism>
<evidence type="ECO:0000256" key="1">
    <source>
        <dbReference type="ARBA" id="ARBA00023015"/>
    </source>
</evidence>